<proteinExistence type="predicted"/>
<keyword evidence="2" id="KW-1185">Reference proteome</keyword>
<protein>
    <submittedName>
        <fullName evidence="1">Uncharacterized protein</fullName>
    </submittedName>
</protein>
<reference evidence="2" key="1">
    <citation type="journal article" date="2022" name="Mol. Ecol. Resour.">
        <title>The genomes of chicory, endive, great burdock and yacon provide insights into Asteraceae palaeo-polyploidization history and plant inulin production.</title>
        <authorList>
            <person name="Fan W."/>
            <person name="Wang S."/>
            <person name="Wang H."/>
            <person name="Wang A."/>
            <person name="Jiang F."/>
            <person name="Liu H."/>
            <person name="Zhao H."/>
            <person name="Xu D."/>
            <person name="Zhang Y."/>
        </authorList>
    </citation>
    <scope>NUCLEOTIDE SEQUENCE [LARGE SCALE GENOMIC DNA]</scope>
    <source>
        <strain evidence="2">cv. Punajuju</strain>
    </source>
</reference>
<accession>A0ACB8ZY60</accession>
<gene>
    <name evidence="1" type="ORF">L2E82_45723</name>
</gene>
<name>A0ACB8ZY60_CICIN</name>
<evidence type="ECO:0000313" key="2">
    <source>
        <dbReference type="Proteomes" id="UP001055811"/>
    </source>
</evidence>
<reference evidence="1 2" key="2">
    <citation type="journal article" date="2022" name="Mol. Ecol. Resour.">
        <title>The genomes of chicory, endive, great burdock and yacon provide insights into Asteraceae paleo-polyploidization history and plant inulin production.</title>
        <authorList>
            <person name="Fan W."/>
            <person name="Wang S."/>
            <person name="Wang H."/>
            <person name="Wang A."/>
            <person name="Jiang F."/>
            <person name="Liu H."/>
            <person name="Zhao H."/>
            <person name="Xu D."/>
            <person name="Zhang Y."/>
        </authorList>
    </citation>
    <scope>NUCLEOTIDE SEQUENCE [LARGE SCALE GENOMIC DNA]</scope>
    <source>
        <strain evidence="2">cv. Punajuju</strain>
        <tissue evidence="1">Leaves</tissue>
    </source>
</reference>
<organism evidence="1 2">
    <name type="scientific">Cichorium intybus</name>
    <name type="common">Chicory</name>
    <dbReference type="NCBI Taxonomy" id="13427"/>
    <lineage>
        <taxon>Eukaryota</taxon>
        <taxon>Viridiplantae</taxon>
        <taxon>Streptophyta</taxon>
        <taxon>Embryophyta</taxon>
        <taxon>Tracheophyta</taxon>
        <taxon>Spermatophyta</taxon>
        <taxon>Magnoliopsida</taxon>
        <taxon>eudicotyledons</taxon>
        <taxon>Gunneridae</taxon>
        <taxon>Pentapetalae</taxon>
        <taxon>asterids</taxon>
        <taxon>campanulids</taxon>
        <taxon>Asterales</taxon>
        <taxon>Asteraceae</taxon>
        <taxon>Cichorioideae</taxon>
        <taxon>Cichorieae</taxon>
        <taxon>Cichoriinae</taxon>
        <taxon>Cichorium</taxon>
    </lineage>
</organism>
<dbReference type="EMBL" id="CM042016">
    <property type="protein sequence ID" value="KAI3701080.1"/>
    <property type="molecule type" value="Genomic_DNA"/>
</dbReference>
<dbReference type="Proteomes" id="UP001055811">
    <property type="component" value="Linkage Group LG08"/>
</dbReference>
<comment type="caution">
    <text evidence="1">The sequence shown here is derived from an EMBL/GenBank/DDBJ whole genome shotgun (WGS) entry which is preliminary data.</text>
</comment>
<sequence>MIVTVLEDEKQKATAAVGKKDNREKGEREETEFRKLRFQIRETQIRKIKTLNQEEKKQNPKLRAGMSSIGALVVLATVWRVRGGETVEQISIDADFRFDGSSASSSSLEGANLQSDLREGGGR</sequence>
<evidence type="ECO:0000313" key="1">
    <source>
        <dbReference type="EMBL" id="KAI3701080.1"/>
    </source>
</evidence>